<name>A0A6J5MQX1_9CAUD</name>
<protein>
    <submittedName>
        <fullName evidence="1">Uncharacterized protein</fullName>
    </submittedName>
</protein>
<reference evidence="1" key="1">
    <citation type="submission" date="2020-04" db="EMBL/GenBank/DDBJ databases">
        <authorList>
            <person name="Chiriac C."/>
            <person name="Salcher M."/>
            <person name="Ghai R."/>
            <person name="Kavagutti S V."/>
        </authorList>
    </citation>
    <scope>NUCLEOTIDE SEQUENCE</scope>
</reference>
<organism evidence="1">
    <name type="scientific">uncultured Caudovirales phage</name>
    <dbReference type="NCBI Taxonomy" id="2100421"/>
    <lineage>
        <taxon>Viruses</taxon>
        <taxon>Duplodnaviria</taxon>
        <taxon>Heunggongvirae</taxon>
        <taxon>Uroviricota</taxon>
        <taxon>Caudoviricetes</taxon>
        <taxon>Peduoviridae</taxon>
        <taxon>Maltschvirus</taxon>
        <taxon>Maltschvirus maltsch</taxon>
    </lineage>
</organism>
<dbReference type="EMBL" id="LR796486">
    <property type="protein sequence ID" value="CAB4147446.1"/>
    <property type="molecule type" value="Genomic_DNA"/>
</dbReference>
<gene>
    <name evidence="1" type="ORF">UFOVP507_29</name>
</gene>
<evidence type="ECO:0000313" key="1">
    <source>
        <dbReference type="EMBL" id="CAB4147446.1"/>
    </source>
</evidence>
<sequence length="143" mass="16015">MSEINTEVVVVEEKVQQRVQRRKKLGRPRKEDLKKAKLPIGRPKNDHGRLIEFKQRLLGTSGAKVIEKIIEIGQTDGHPGQVAALKMAIDRILPMSMFEKDSKGQRNAVTINITGIGEIATVPTVETDIDITDVEFSEEENET</sequence>
<accession>A0A6J5MQX1</accession>
<proteinExistence type="predicted"/>